<dbReference type="GO" id="GO:0003677">
    <property type="term" value="F:DNA binding"/>
    <property type="evidence" value="ECO:0007669"/>
    <property type="project" value="UniProtKB-KW"/>
</dbReference>
<proteinExistence type="predicted"/>
<sequence length="246" mass="26182">MNLHPVVLLFDPPPAQGESGYPIAPLQAQGFDVLPCACLPELYGRAQENAAQAGAPPLFVLAGTQADNCAAASYLRTLYPAAGILALVASGSDARLAQTLQSGADNYCRRNASTALVLASLLRLLWRAGHPGAIAEGLQPPSPETGCWSLLERGWVLGGPRGQRIPLTTGERAFLTTLFAAPDLRADHRQLIDAVNSSYSLISPPTHQARLGLLVSRLRRKFRAHGAEVPLKSVHSWGYMFTGTVA</sequence>
<gene>
    <name evidence="3" type="ORF">SAMN04488135_103445</name>
</gene>
<evidence type="ECO:0000259" key="2">
    <source>
        <dbReference type="SMART" id="SM00862"/>
    </source>
</evidence>
<dbReference type="SMART" id="SM00862">
    <property type="entry name" value="Trans_reg_C"/>
    <property type="match status" value="1"/>
</dbReference>
<dbReference type="STRING" id="658167.SAMN04488135_103445"/>
<dbReference type="GO" id="GO:0006355">
    <property type="term" value="P:regulation of DNA-templated transcription"/>
    <property type="evidence" value="ECO:0007669"/>
    <property type="project" value="InterPro"/>
</dbReference>
<protein>
    <submittedName>
        <fullName evidence="3">DNA-binding response regulator, OmpR family, contains REC and winged-helix (WHTH) domain</fullName>
    </submittedName>
</protein>
<dbReference type="EMBL" id="FQXE01000003">
    <property type="protein sequence ID" value="SHH52698.1"/>
    <property type="molecule type" value="Genomic_DNA"/>
</dbReference>
<dbReference type="Gene3D" id="1.10.10.10">
    <property type="entry name" value="Winged helix-like DNA-binding domain superfamily/Winged helix DNA-binding domain"/>
    <property type="match status" value="1"/>
</dbReference>
<dbReference type="AlphaFoldDB" id="A0A1M5TPT8"/>
<dbReference type="GO" id="GO:0000160">
    <property type="term" value="P:phosphorelay signal transduction system"/>
    <property type="evidence" value="ECO:0007669"/>
    <property type="project" value="InterPro"/>
</dbReference>
<dbReference type="OrthoDB" id="9149764at2"/>
<evidence type="ECO:0000256" key="1">
    <source>
        <dbReference type="ARBA" id="ARBA00023125"/>
    </source>
</evidence>
<feature type="domain" description="OmpR/PhoB-type" evidence="2">
    <location>
        <begin position="162"/>
        <end position="241"/>
    </location>
</feature>
<dbReference type="SUPFAM" id="SSF46894">
    <property type="entry name" value="C-terminal effector domain of the bipartite response regulators"/>
    <property type="match status" value="1"/>
</dbReference>
<evidence type="ECO:0000313" key="4">
    <source>
        <dbReference type="Proteomes" id="UP000184226"/>
    </source>
</evidence>
<keyword evidence="1 3" id="KW-0238">DNA-binding</keyword>
<dbReference type="Proteomes" id="UP000184226">
    <property type="component" value="Unassembled WGS sequence"/>
</dbReference>
<reference evidence="3 4" key="1">
    <citation type="submission" date="2016-11" db="EMBL/GenBank/DDBJ databases">
        <authorList>
            <person name="Jaros S."/>
            <person name="Januszkiewicz K."/>
            <person name="Wedrychowicz H."/>
        </authorList>
    </citation>
    <scope>NUCLEOTIDE SEQUENCE [LARGE SCALE GENOMIC DNA]</scope>
    <source>
        <strain evidence="3 4">CGMCC 1.10190</strain>
    </source>
</reference>
<accession>A0A1M5TPT8</accession>
<name>A0A1M5TPT8_9BURK</name>
<dbReference type="RefSeq" id="WP_073102589.1">
    <property type="nucleotide sequence ID" value="NZ_FQXE01000003.1"/>
</dbReference>
<dbReference type="InterPro" id="IPR036388">
    <property type="entry name" value="WH-like_DNA-bd_sf"/>
</dbReference>
<dbReference type="InterPro" id="IPR001867">
    <property type="entry name" value="OmpR/PhoB-type_DNA-bd"/>
</dbReference>
<organism evidence="3 4">
    <name type="scientific">Pollutimonas bauzanensis</name>
    <dbReference type="NCBI Taxonomy" id="658167"/>
    <lineage>
        <taxon>Bacteria</taxon>
        <taxon>Pseudomonadati</taxon>
        <taxon>Pseudomonadota</taxon>
        <taxon>Betaproteobacteria</taxon>
        <taxon>Burkholderiales</taxon>
        <taxon>Alcaligenaceae</taxon>
        <taxon>Pollutimonas</taxon>
    </lineage>
</organism>
<dbReference type="InterPro" id="IPR016032">
    <property type="entry name" value="Sig_transdc_resp-reg_C-effctor"/>
</dbReference>
<evidence type="ECO:0000313" key="3">
    <source>
        <dbReference type="EMBL" id="SHH52698.1"/>
    </source>
</evidence>
<keyword evidence="4" id="KW-1185">Reference proteome</keyword>